<dbReference type="AlphaFoldDB" id="A0A371IRA6"/>
<dbReference type="CDD" id="cd02062">
    <property type="entry name" value="Nitro_FMN_reductase"/>
    <property type="match status" value="1"/>
</dbReference>
<sequence>MELYDAIFYRKSIRNYSNKQIKIPLMESVKDICSNITYLNKDLNIKAHVIDRGHLIHFLMGKGCKVKAPHYIVVTSNKGNDYLQNIGFAIENVVLKLTTLGLATCWLECNLKREDILEFVELEEIESDDEDYEKKLEYPVAIIAFGYPEKSESLFRPLNGEPDRERVKHISKNLDRKWIKILNAVRVAPSIKNCQPWMFYGEENIINIYEEKQKKAIENMSKISMGIALKHFDIACKKFDIKVKYAKKKHKNKMSKEYFISIVDVDNEYTQLT</sequence>
<dbReference type="PANTHER" id="PTHR43673:SF10">
    <property type="entry name" value="NADH DEHYDROGENASE_NAD(P)H NITROREDUCTASE XCC3605-RELATED"/>
    <property type="match status" value="1"/>
</dbReference>
<dbReference type="Proteomes" id="UP000243494">
    <property type="component" value="Unassembled WGS sequence"/>
</dbReference>
<gene>
    <name evidence="4" type="ORF">CHF27_010495</name>
</gene>
<evidence type="ECO:0000259" key="3">
    <source>
        <dbReference type="Pfam" id="PF14512"/>
    </source>
</evidence>
<proteinExistence type="inferred from homology"/>
<dbReference type="Gene3D" id="3.40.109.10">
    <property type="entry name" value="NADH Oxidase"/>
    <property type="match status" value="1"/>
</dbReference>
<feature type="domain" description="Putative nitroreductase TM1586" evidence="3">
    <location>
        <begin position="2"/>
        <end position="235"/>
    </location>
</feature>
<dbReference type="InterPro" id="IPR000415">
    <property type="entry name" value="Nitroreductase-like"/>
</dbReference>
<comment type="similarity">
    <text evidence="1">Belongs to the nitroreductase family.</text>
</comment>
<dbReference type="RefSeq" id="WP_095406734.1">
    <property type="nucleotide sequence ID" value="NZ_NOJZ02000021.1"/>
</dbReference>
<evidence type="ECO:0000313" key="5">
    <source>
        <dbReference type="Proteomes" id="UP000243494"/>
    </source>
</evidence>
<accession>A0A371IRA6</accession>
<comment type="caution">
    <text evidence="4">The sequence shown here is derived from an EMBL/GenBank/DDBJ whole genome shotgun (WGS) entry which is preliminary data.</text>
</comment>
<dbReference type="EMBL" id="NOJZ02000021">
    <property type="protein sequence ID" value="RDY23012.1"/>
    <property type="molecule type" value="Genomic_DNA"/>
</dbReference>
<keyword evidence="2" id="KW-0560">Oxidoreductase</keyword>
<evidence type="ECO:0000256" key="1">
    <source>
        <dbReference type="ARBA" id="ARBA00007118"/>
    </source>
</evidence>
<dbReference type="PANTHER" id="PTHR43673">
    <property type="entry name" value="NAD(P)H NITROREDUCTASE YDGI-RELATED"/>
    <property type="match status" value="1"/>
</dbReference>
<protein>
    <recommendedName>
        <fullName evidence="3">Putative nitroreductase TM1586 domain-containing protein</fullName>
    </recommendedName>
</protein>
<evidence type="ECO:0000256" key="2">
    <source>
        <dbReference type="ARBA" id="ARBA00023002"/>
    </source>
</evidence>
<dbReference type="InterPro" id="IPR029478">
    <property type="entry name" value="TM1586_NiRdase"/>
</dbReference>
<organism evidence="4 5">
    <name type="scientific">Romboutsia maritimum</name>
    <dbReference type="NCBI Taxonomy" id="2020948"/>
    <lineage>
        <taxon>Bacteria</taxon>
        <taxon>Bacillati</taxon>
        <taxon>Bacillota</taxon>
        <taxon>Clostridia</taxon>
        <taxon>Peptostreptococcales</taxon>
        <taxon>Peptostreptococcaceae</taxon>
        <taxon>Romboutsia</taxon>
    </lineage>
</organism>
<dbReference type="OrthoDB" id="9814075at2"/>
<name>A0A371IRA6_9FIRM</name>
<reference evidence="4 5" key="1">
    <citation type="journal article" date="2017" name="Genome Announc.">
        <title>Draft Genome Sequence of Romboutsia maritimum sp. nov. Strain CCRI-22766(T), Isolated from Coastal Estuarine Mud.</title>
        <authorList>
            <person name="Maheux A.F."/>
            <person name="Boudreau D.K."/>
            <person name="Berube E."/>
            <person name="Boissinot M."/>
            <person name="Raymond F."/>
            <person name="Brodeur S."/>
            <person name="Corbeil J."/>
            <person name="Brightwell G."/>
            <person name="Broda D."/>
            <person name="Omar R.F."/>
            <person name="Bergeron M.G."/>
        </authorList>
    </citation>
    <scope>NUCLEOTIDE SEQUENCE [LARGE SCALE GENOMIC DNA]</scope>
    <source>
        <strain evidence="4 5">CCRI-22766</strain>
    </source>
</reference>
<dbReference type="GO" id="GO:0016491">
    <property type="term" value="F:oxidoreductase activity"/>
    <property type="evidence" value="ECO:0007669"/>
    <property type="project" value="UniProtKB-KW"/>
</dbReference>
<dbReference type="Pfam" id="PF14512">
    <property type="entry name" value="TM1586_NiRdase"/>
    <property type="match status" value="1"/>
</dbReference>
<keyword evidence="5" id="KW-1185">Reference proteome</keyword>
<dbReference type="Gene3D" id="3.40.109.30">
    <property type="entry name" value="putative nitroreductase (tm1586), domain 2"/>
    <property type="match status" value="1"/>
</dbReference>
<evidence type="ECO:0000313" key="4">
    <source>
        <dbReference type="EMBL" id="RDY23012.1"/>
    </source>
</evidence>
<dbReference type="SUPFAM" id="SSF55469">
    <property type="entry name" value="FMN-dependent nitroreductase-like"/>
    <property type="match status" value="1"/>
</dbReference>